<dbReference type="EMBL" id="MHQT01000032">
    <property type="protein sequence ID" value="OHA09011.1"/>
    <property type="molecule type" value="Genomic_DNA"/>
</dbReference>
<reference evidence="2 3" key="1">
    <citation type="journal article" date="2016" name="Nat. Commun.">
        <title>Thousands of microbial genomes shed light on interconnected biogeochemical processes in an aquifer system.</title>
        <authorList>
            <person name="Anantharaman K."/>
            <person name="Brown C.T."/>
            <person name="Hug L.A."/>
            <person name="Sharon I."/>
            <person name="Castelle C.J."/>
            <person name="Probst A.J."/>
            <person name="Thomas B.C."/>
            <person name="Singh A."/>
            <person name="Wilkins M.J."/>
            <person name="Karaoz U."/>
            <person name="Brodie E.L."/>
            <person name="Williams K.H."/>
            <person name="Hubbard S.S."/>
            <person name="Banfield J.F."/>
        </authorList>
    </citation>
    <scope>NUCLEOTIDE SEQUENCE [LARGE SCALE GENOMIC DNA]</scope>
</reference>
<proteinExistence type="predicted"/>
<sequence>MDYLLTTHAEKRLAERSIQRKLLDEALREPTKISYDAANRALIKKLYRKHRQERLLLIVGEIMGSTLKIITVIDTSKVKKYL</sequence>
<dbReference type="InterPro" id="IPR025354">
    <property type="entry name" value="DUF4258"/>
</dbReference>
<evidence type="ECO:0000256" key="1">
    <source>
        <dbReference type="SAM" id="Phobius"/>
    </source>
</evidence>
<dbReference type="STRING" id="1802281.A3A44_01160"/>
<protein>
    <recommendedName>
        <fullName evidence="4">DUF4258 domain-containing protein</fullName>
    </recommendedName>
</protein>
<evidence type="ECO:0000313" key="3">
    <source>
        <dbReference type="Proteomes" id="UP000178977"/>
    </source>
</evidence>
<dbReference type="AlphaFoldDB" id="A0A1G2LDV1"/>
<feature type="transmembrane region" description="Helical" evidence="1">
    <location>
        <begin position="55"/>
        <end position="73"/>
    </location>
</feature>
<keyword evidence="1" id="KW-0812">Transmembrane</keyword>
<accession>A0A1G2LDV1</accession>
<dbReference type="Pfam" id="PF14076">
    <property type="entry name" value="DUF4258"/>
    <property type="match status" value="1"/>
</dbReference>
<organism evidence="2 3">
    <name type="scientific">Candidatus Sungbacteria bacterium RIFCSPLOWO2_01_FULL_60_25</name>
    <dbReference type="NCBI Taxonomy" id="1802281"/>
    <lineage>
        <taxon>Bacteria</taxon>
        <taxon>Candidatus Sungiibacteriota</taxon>
    </lineage>
</organism>
<evidence type="ECO:0000313" key="2">
    <source>
        <dbReference type="EMBL" id="OHA09011.1"/>
    </source>
</evidence>
<evidence type="ECO:0008006" key="4">
    <source>
        <dbReference type="Google" id="ProtNLM"/>
    </source>
</evidence>
<keyword evidence="1" id="KW-1133">Transmembrane helix</keyword>
<comment type="caution">
    <text evidence="2">The sequence shown here is derived from an EMBL/GenBank/DDBJ whole genome shotgun (WGS) entry which is preliminary data.</text>
</comment>
<gene>
    <name evidence="2" type="ORF">A3A44_01160</name>
</gene>
<name>A0A1G2LDV1_9BACT</name>
<dbReference type="Proteomes" id="UP000178977">
    <property type="component" value="Unassembled WGS sequence"/>
</dbReference>
<keyword evidence="1" id="KW-0472">Membrane</keyword>